<evidence type="ECO:0000256" key="7">
    <source>
        <dbReference type="ARBA" id="ARBA00022840"/>
    </source>
</evidence>
<dbReference type="NCBIfam" id="NF008165">
    <property type="entry name" value="PRK10917.1-3"/>
    <property type="match status" value="1"/>
</dbReference>
<feature type="domain" description="Helicase ATP-binding" evidence="16">
    <location>
        <begin position="268"/>
        <end position="432"/>
    </location>
</feature>
<name>A0A4Q2AXN9_9LACO</name>
<dbReference type="Pfam" id="PF19833">
    <property type="entry name" value="RecG_dom3_C"/>
    <property type="match status" value="1"/>
</dbReference>
<dbReference type="Pfam" id="PF17191">
    <property type="entry name" value="RecG_wedge"/>
    <property type="match status" value="1"/>
</dbReference>
<comment type="catalytic activity">
    <reaction evidence="14 15">
        <text>ATP + H2O = ADP + phosphate + H(+)</text>
        <dbReference type="Rhea" id="RHEA:13065"/>
        <dbReference type="ChEBI" id="CHEBI:15377"/>
        <dbReference type="ChEBI" id="CHEBI:15378"/>
        <dbReference type="ChEBI" id="CHEBI:30616"/>
        <dbReference type="ChEBI" id="CHEBI:43474"/>
        <dbReference type="ChEBI" id="CHEBI:456216"/>
        <dbReference type="EC" id="5.6.2.4"/>
    </reaction>
</comment>
<comment type="catalytic activity">
    <reaction evidence="12 15">
        <text>Couples ATP hydrolysis with the unwinding of duplex DNA by translocating in the 3'-5' direction.</text>
        <dbReference type="EC" id="5.6.2.4"/>
    </reaction>
</comment>
<dbReference type="SUPFAM" id="SSF52540">
    <property type="entry name" value="P-loop containing nucleoside triphosphate hydrolases"/>
    <property type="match status" value="2"/>
</dbReference>
<evidence type="ECO:0000313" key="19">
    <source>
        <dbReference type="Proteomes" id="UP000289316"/>
    </source>
</evidence>
<dbReference type="GO" id="GO:0016887">
    <property type="term" value="F:ATP hydrolysis activity"/>
    <property type="evidence" value="ECO:0007669"/>
    <property type="project" value="RHEA"/>
</dbReference>
<keyword evidence="5 15" id="KW-0378">Hydrolase</keyword>
<dbReference type="InterPro" id="IPR004609">
    <property type="entry name" value="ATP-dep_DNA_helicase_RecG"/>
</dbReference>
<dbReference type="Gene3D" id="3.40.50.300">
    <property type="entry name" value="P-loop containing nucleotide triphosphate hydrolases"/>
    <property type="match status" value="2"/>
</dbReference>
<dbReference type="PROSITE" id="PS51194">
    <property type="entry name" value="HELICASE_CTER"/>
    <property type="match status" value="1"/>
</dbReference>
<evidence type="ECO:0000256" key="5">
    <source>
        <dbReference type="ARBA" id="ARBA00022801"/>
    </source>
</evidence>
<evidence type="ECO:0000259" key="17">
    <source>
        <dbReference type="PROSITE" id="PS51194"/>
    </source>
</evidence>
<keyword evidence="11" id="KW-0413">Isomerase</keyword>
<dbReference type="InterPro" id="IPR012340">
    <property type="entry name" value="NA-bd_OB-fold"/>
</dbReference>
<evidence type="ECO:0000313" key="18">
    <source>
        <dbReference type="EMBL" id="RXV75159.1"/>
    </source>
</evidence>
<dbReference type="Gene3D" id="2.40.50.140">
    <property type="entry name" value="Nucleic acid-binding proteins"/>
    <property type="match status" value="1"/>
</dbReference>
<comment type="caution">
    <text evidence="18">The sequence shown here is derived from an EMBL/GenBank/DDBJ whole genome shotgun (WGS) entry which is preliminary data.</text>
</comment>
<dbReference type="SMART" id="SM00490">
    <property type="entry name" value="HELICc"/>
    <property type="match status" value="1"/>
</dbReference>
<dbReference type="InterPro" id="IPR001650">
    <property type="entry name" value="Helicase_C-like"/>
</dbReference>
<gene>
    <name evidence="18" type="primary">recG</name>
    <name evidence="18" type="ORF">D6C19_02340</name>
</gene>
<dbReference type="CDD" id="cd18811">
    <property type="entry name" value="SF2_C_RecG"/>
    <property type="match status" value="1"/>
</dbReference>
<dbReference type="AlphaFoldDB" id="A0A4Q2AXN9"/>
<dbReference type="EC" id="5.6.2.4" evidence="13 15"/>
<dbReference type="InterPro" id="IPR045562">
    <property type="entry name" value="RecG_dom3_C"/>
</dbReference>
<evidence type="ECO:0000256" key="13">
    <source>
        <dbReference type="ARBA" id="ARBA00034808"/>
    </source>
</evidence>
<keyword evidence="8" id="KW-0238">DNA-binding</keyword>
<evidence type="ECO:0000256" key="3">
    <source>
        <dbReference type="ARBA" id="ARBA00022741"/>
    </source>
</evidence>
<protein>
    <recommendedName>
        <fullName evidence="2 15">ATP-dependent DNA helicase RecG</fullName>
        <ecNumber evidence="13 15">5.6.2.4</ecNumber>
    </recommendedName>
</protein>
<keyword evidence="4 15" id="KW-0227">DNA damage</keyword>
<keyword evidence="7 15" id="KW-0067">ATP-binding</keyword>
<dbReference type="OrthoDB" id="9804325at2"/>
<dbReference type="SMART" id="SM00487">
    <property type="entry name" value="DEXDc"/>
    <property type="match status" value="1"/>
</dbReference>
<dbReference type="PANTHER" id="PTHR47964">
    <property type="entry name" value="ATP-DEPENDENT DNA HELICASE HOMOLOG RECG, CHLOROPLASTIC"/>
    <property type="match status" value="1"/>
</dbReference>
<dbReference type="InterPro" id="IPR027417">
    <property type="entry name" value="P-loop_NTPase"/>
</dbReference>
<dbReference type="NCBIfam" id="TIGR00643">
    <property type="entry name" value="recG"/>
    <property type="match status" value="1"/>
</dbReference>
<dbReference type="Pfam" id="PF00270">
    <property type="entry name" value="DEAD"/>
    <property type="match status" value="1"/>
</dbReference>
<evidence type="ECO:0000256" key="6">
    <source>
        <dbReference type="ARBA" id="ARBA00022806"/>
    </source>
</evidence>
<evidence type="ECO:0000256" key="10">
    <source>
        <dbReference type="ARBA" id="ARBA00023204"/>
    </source>
</evidence>
<accession>A0A4Q2AXN9</accession>
<feature type="domain" description="Helicase C-terminal" evidence="17">
    <location>
        <begin position="451"/>
        <end position="616"/>
    </location>
</feature>
<dbReference type="GO" id="GO:0003677">
    <property type="term" value="F:DNA binding"/>
    <property type="evidence" value="ECO:0007669"/>
    <property type="project" value="UniProtKB-KW"/>
</dbReference>
<evidence type="ECO:0000256" key="11">
    <source>
        <dbReference type="ARBA" id="ARBA00023235"/>
    </source>
</evidence>
<keyword evidence="3 15" id="KW-0547">Nucleotide-binding</keyword>
<evidence type="ECO:0000256" key="4">
    <source>
        <dbReference type="ARBA" id="ARBA00022763"/>
    </source>
</evidence>
<dbReference type="InterPro" id="IPR011545">
    <property type="entry name" value="DEAD/DEAH_box_helicase_dom"/>
</dbReference>
<evidence type="ECO:0000256" key="14">
    <source>
        <dbReference type="ARBA" id="ARBA00048988"/>
    </source>
</evidence>
<comment type="function">
    <text evidence="15">Plays a critical role in recombination and DNA repair. Helps process Holliday junction intermediates to mature products by catalyzing branch migration. Has replication fork regression activity, unwinds stalled or blocked replication forks to make a HJ that can be resolved. Has a DNA unwinding activity characteristic of a DNA helicase with 3'-5' polarity.</text>
</comment>
<comment type="similarity">
    <text evidence="1 15">Belongs to the helicase family. RecG subfamily.</text>
</comment>
<dbReference type="PROSITE" id="PS51192">
    <property type="entry name" value="HELICASE_ATP_BIND_1"/>
    <property type="match status" value="1"/>
</dbReference>
<dbReference type="EMBL" id="QZFR01000009">
    <property type="protein sequence ID" value="RXV75159.1"/>
    <property type="molecule type" value="Genomic_DNA"/>
</dbReference>
<dbReference type="CDD" id="cd04488">
    <property type="entry name" value="RecG_wedge_OBF"/>
    <property type="match status" value="1"/>
</dbReference>
<organism evidence="18 19">
    <name type="scientific">Ligilactobacillus murinus</name>
    <dbReference type="NCBI Taxonomy" id="1622"/>
    <lineage>
        <taxon>Bacteria</taxon>
        <taxon>Bacillati</taxon>
        <taxon>Bacillota</taxon>
        <taxon>Bacilli</taxon>
        <taxon>Lactobacillales</taxon>
        <taxon>Lactobacillaceae</taxon>
        <taxon>Ligilactobacillus</taxon>
    </lineage>
</organism>
<dbReference type="Pfam" id="PF00271">
    <property type="entry name" value="Helicase_C"/>
    <property type="match status" value="1"/>
</dbReference>
<dbReference type="InterPro" id="IPR047112">
    <property type="entry name" value="RecG/Mfd"/>
</dbReference>
<dbReference type="PANTHER" id="PTHR47964:SF1">
    <property type="entry name" value="ATP-DEPENDENT DNA HELICASE HOMOLOG RECG, CHLOROPLASTIC"/>
    <property type="match status" value="1"/>
</dbReference>
<dbReference type="InterPro" id="IPR033454">
    <property type="entry name" value="RecG_wedge"/>
</dbReference>
<evidence type="ECO:0000256" key="2">
    <source>
        <dbReference type="ARBA" id="ARBA00017846"/>
    </source>
</evidence>
<dbReference type="GO" id="GO:0005524">
    <property type="term" value="F:ATP binding"/>
    <property type="evidence" value="ECO:0007669"/>
    <property type="project" value="UniProtKB-KW"/>
</dbReference>
<keyword evidence="6 15" id="KW-0347">Helicase</keyword>
<dbReference type="InterPro" id="IPR014001">
    <property type="entry name" value="Helicase_ATP-bd"/>
</dbReference>
<keyword evidence="10 15" id="KW-0234">DNA repair</keyword>
<reference evidence="18 19" key="1">
    <citation type="submission" date="2018-09" db="EMBL/GenBank/DDBJ databases">
        <title>Murine metabolic-syndrome-specific gut microbial biobank.</title>
        <authorList>
            <person name="Liu C."/>
        </authorList>
    </citation>
    <scope>NUCLEOTIDE SEQUENCE [LARGE SCALE GENOMIC DNA]</scope>
    <source>
        <strain evidence="18 19">C-30</strain>
    </source>
</reference>
<evidence type="ECO:0000256" key="1">
    <source>
        <dbReference type="ARBA" id="ARBA00007504"/>
    </source>
</evidence>
<sequence>MARALTDSPAVLKGVGPKKLQALNKLGINTIEDLLTYYPFRYEDLTVKQLSDVADGEKVVLKGVIAAPPVVSHFGRAKTRLNFGLLVENDLVKVTFFNQGYLAKRLSTGQEVAVYGKYDQRRQSLTGMKVMYQAKDEDLAGVYRASKEITAKTIKDLVSLAYANYHDLIFDIVPDSLRQKFRLETRSQMIHDMHFPVTLAQGKAARRSAIFEEFFKFQLRIQLLKQKHRKENGIIIKYDNDKLRQFIKQLPFELTGAQKRVVNEICRDLHRPEHMNRLLQGDVGSGKTVVAALAMYAAITAGYQTVLMAPTEILAQQHAQKLAQLFETIPEVNVALLTSSVTRNQKAKQALLDNLASGEINLLIGTHAVIQDNVNFKKLGLVVTDEQHRFGVGQRQALRQKGDFPDALAMTATPIPRTLAITTYGEMDVSIIDELPKGRQTIKTNWLRQKQFTQALDFMEQQLQNGSQAYVISPLIAESEMLDLQNATEIYEKLKAHYAGRYEVGLLHGQLTSEQKDEVMDHFKAGELDILVSTTVIEVGVDVPNATVMVILDADRFGLAQLHQLRGRVGRGSKQSYCLLVADPKSEYGIERMKTMVETTDGFVIAQKDLELRGPGDVLGKKQSGLPDFKIGDPVSDFNILQVAQLEVAKLLTDEKFRYRQENAGLMRYLNQELTYFTSFD</sequence>
<evidence type="ECO:0000256" key="9">
    <source>
        <dbReference type="ARBA" id="ARBA00023172"/>
    </source>
</evidence>
<dbReference type="RefSeq" id="WP_129303211.1">
    <property type="nucleotide sequence ID" value="NZ_QZFR01000009.1"/>
</dbReference>
<evidence type="ECO:0000256" key="8">
    <source>
        <dbReference type="ARBA" id="ARBA00023125"/>
    </source>
</evidence>
<dbReference type="NCBIfam" id="NF008168">
    <property type="entry name" value="PRK10917.2-2"/>
    <property type="match status" value="1"/>
</dbReference>
<evidence type="ECO:0000256" key="15">
    <source>
        <dbReference type="RuleBase" id="RU363016"/>
    </source>
</evidence>
<proteinExistence type="inferred from homology"/>
<dbReference type="CDD" id="cd17992">
    <property type="entry name" value="DEXHc_RecG"/>
    <property type="match status" value="1"/>
</dbReference>
<dbReference type="Proteomes" id="UP000289316">
    <property type="component" value="Unassembled WGS sequence"/>
</dbReference>
<dbReference type="GO" id="GO:0043138">
    <property type="term" value="F:3'-5' DNA helicase activity"/>
    <property type="evidence" value="ECO:0007669"/>
    <property type="project" value="UniProtKB-EC"/>
</dbReference>
<evidence type="ECO:0000256" key="12">
    <source>
        <dbReference type="ARBA" id="ARBA00034617"/>
    </source>
</evidence>
<dbReference type="GO" id="GO:0006310">
    <property type="term" value="P:DNA recombination"/>
    <property type="evidence" value="ECO:0007669"/>
    <property type="project" value="UniProtKB-UniRule"/>
</dbReference>
<dbReference type="GO" id="GO:0006281">
    <property type="term" value="P:DNA repair"/>
    <property type="evidence" value="ECO:0007669"/>
    <property type="project" value="UniProtKB-UniRule"/>
</dbReference>
<dbReference type="SUPFAM" id="SSF50249">
    <property type="entry name" value="Nucleic acid-binding proteins"/>
    <property type="match status" value="1"/>
</dbReference>
<evidence type="ECO:0000259" key="16">
    <source>
        <dbReference type="PROSITE" id="PS51192"/>
    </source>
</evidence>
<keyword evidence="9 15" id="KW-0233">DNA recombination</keyword>